<keyword evidence="3 6" id="KW-0812">Transmembrane</keyword>
<feature type="transmembrane region" description="Helical" evidence="6">
    <location>
        <begin position="76"/>
        <end position="95"/>
    </location>
</feature>
<organism evidence="8 9">
    <name type="scientific">Hymenobacter artigasi</name>
    <dbReference type="NCBI Taxonomy" id="2719616"/>
    <lineage>
        <taxon>Bacteria</taxon>
        <taxon>Pseudomonadati</taxon>
        <taxon>Bacteroidota</taxon>
        <taxon>Cytophagia</taxon>
        <taxon>Cytophagales</taxon>
        <taxon>Hymenobacteraceae</taxon>
        <taxon>Hymenobacter</taxon>
    </lineage>
</organism>
<evidence type="ECO:0000256" key="2">
    <source>
        <dbReference type="ARBA" id="ARBA00022475"/>
    </source>
</evidence>
<dbReference type="EMBL" id="JAAVTK010000007">
    <property type="protein sequence ID" value="NKI89983.1"/>
    <property type="molecule type" value="Genomic_DNA"/>
</dbReference>
<comment type="caution">
    <text evidence="8">The sequence shown here is derived from an EMBL/GenBank/DDBJ whole genome shotgun (WGS) entry which is preliminary data.</text>
</comment>
<dbReference type="NCBIfam" id="TIGR03954">
    <property type="entry name" value="integ_memb_HG"/>
    <property type="match status" value="1"/>
</dbReference>
<sequence length="101" mass="11146">MPLTPGHLFLTSLGRLRLIGFLEGISLLVLLGIAMPLKYLAGQPLAVRYVGMAHGVLFVAYVLLVIQVAIERRWSFGKALLALAVSVLPFGTFWAEKRLFH</sequence>
<dbReference type="RefSeq" id="WP_168673600.1">
    <property type="nucleotide sequence ID" value="NZ_JAAVTK010000007.1"/>
</dbReference>
<keyword evidence="2" id="KW-1003">Cell membrane</keyword>
<evidence type="ECO:0000256" key="4">
    <source>
        <dbReference type="ARBA" id="ARBA00022989"/>
    </source>
</evidence>
<name>A0ABX1HI95_9BACT</name>
<evidence type="ECO:0000259" key="7">
    <source>
        <dbReference type="Pfam" id="PF12823"/>
    </source>
</evidence>
<keyword evidence="9" id="KW-1185">Reference proteome</keyword>
<evidence type="ECO:0000313" key="9">
    <source>
        <dbReference type="Proteomes" id="UP000717634"/>
    </source>
</evidence>
<dbReference type="PANTHER" id="PTHR40077:SF1">
    <property type="entry name" value="MEMBRANE PROTEIN"/>
    <property type="match status" value="1"/>
</dbReference>
<dbReference type="InterPro" id="IPR023845">
    <property type="entry name" value="DUF3817_TM"/>
</dbReference>
<evidence type="ECO:0000256" key="5">
    <source>
        <dbReference type="ARBA" id="ARBA00023136"/>
    </source>
</evidence>
<dbReference type="Pfam" id="PF12823">
    <property type="entry name" value="DUF3817"/>
    <property type="match status" value="1"/>
</dbReference>
<evidence type="ECO:0000256" key="3">
    <source>
        <dbReference type="ARBA" id="ARBA00022692"/>
    </source>
</evidence>
<evidence type="ECO:0000256" key="1">
    <source>
        <dbReference type="ARBA" id="ARBA00004651"/>
    </source>
</evidence>
<comment type="subcellular location">
    <subcellularLocation>
        <location evidence="1">Cell membrane</location>
        <topology evidence="1">Multi-pass membrane protein</topology>
    </subcellularLocation>
</comment>
<evidence type="ECO:0000313" key="8">
    <source>
        <dbReference type="EMBL" id="NKI89983.1"/>
    </source>
</evidence>
<accession>A0ABX1HI95</accession>
<proteinExistence type="predicted"/>
<gene>
    <name evidence="8" type="ORF">HBN54_002582</name>
</gene>
<keyword evidence="5 6" id="KW-0472">Membrane</keyword>
<dbReference type="Proteomes" id="UP000717634">
    <property type="component" value="Unassembled WGS sequence"/>
</dbReference>
<dbReference type="PANTHER" id="PTHR40077">
    <property type="entry name" value="MEMBRANE PROTEIN-RELATED"/>
    <property type="match status" value="1"/>
</dbReference>
<evidence type="ECO:0000256" key="6">
    <source>
        <dbReference type="SAM" id="Phobius"/>
    </source>
</evidence>
<feature type="transmembrane region" description="Helical" evidence="6">
    <location>
        <begin position="18"/>
        <end position="37"/>
    </location>
</feature>
<feature type="transmembrane region" description="Helical" evidence="6">
    <location>
        <begin position="49"/>
        <end position="70"/>
    </location>
</feature>
<feature type="domain" description="DUF3817" evidence="7">
    <location>
        <begin position="14"/>
        <end position="99"/>
    </location>
</feature>
<protein>
    <submittedName>
        <fullName evidence="8">Integral membrane protein</fullName>
    </submittedName>
</protein>
<keyword evidence="4 6" id="KW-1133">Transmembrane helix</keyword>
<reference evidence="8 9" key="1">
    <citation type="submission" date="2020-03" db="EMBL/GenBank/DDBJ databases">
        <title>Genomic Encyclopedia of Type Strains, Phase IV (KMG-V): Genome sequencing to study the core and pangenomes of soil and plant-associated prokaryotes.</title>
        <authorList>
            <person name="Whitman W."/>
        </authorList>
    </citation>
    <scope>NUCLEOTIDE SEQUENCE [LARGE SCALE GENOMIC DNA]</scope>
    <source>
        <strain evidence="8 9">1B</strain>
    </source>
</reference>